<evidence type="ECO:0000259" key="2">
    <source>
        <dbReference type="PROSITE" id="PS51471"/>
    </source>
</evidence>
<dbReference type="Gene3D" id="2.60.120.620">
    <property type="entry name" value="q2cbj1_9rhob like domain"/>
    <property type="match status" value="1"/>
</dbReference>
<gene>
    <name evidence="3" type="ORF">BDN70DRAFT_866847</name>
</gene>
<keyword evidence="1" id="KW-0560">Oxidoreductase</keyword>
<comment type="similarity">
    <text evidence="1">Belongs to the iron/ascorbate-dependent oxidoreductase family.</text>
</comment>
<proteinExistence type="inferred from homology"/>
<dbReference type="GO" id="GO:0016491">
    <property type="term" value="F:oxidoreductase activity"/>
    <property type="evidence" value="ECO:0007669"/>
    <property type="project" value="UniProtKB-KW"/>
</dbReference>
<reference evidence="3" key="1">
    <citation type="submission" date="2020-11" db="EMBL/GenBank/DDBJ databases">
        <authorList>
            <consortium name="DOE Joint Genome Institute"/>
            <person name="Ahrendt S."/>
            <person name="Riley R."/>
            <person name="Andreopoulos W."/>
            <person name="Labutti K."/>
            <person name="Pangilinan J."/>
            <person name="Ruiz-Duenas F.J."/>
            <person name="Barrasa J.M."/>
            <person name="Sanchez-Garcia M."/>
            <person name="Camarero S."/>
            <person name="Miyauchi S."/>
            <person name="Serrano A."/>
            <person name="Linde D."/>
            <person name="Babiker R."/>
            <person name="Drula E."/>
            <person name="Ayuso-Fernandez I."/>
            <person name="Pacheco R."/>
            <person name="Padilla G."/>
            <person name="Ferreira P."/>
            <person name="Barriuso J."/>
            <person name="Kellner H."/>
            <person name="Castanera R."/>
            <person name="Alfaro M."/>
            <person name="Ramirez L."/>
            <person name="Pisabarro A.G."/>
            <person name="Kuo A."/>
            <person name="Tritt A."/>
            <person name="Lipzen A."/>
            <person name="He G."/>
            <person name="Yan M."/>
            <person name="Ng V."/>
            <person name="Cullen D."/>
            <person name="Martin F."/>
            <person name="Rosso M.-N."/>
            <person name="Henrissat B."/>
            <person name="Hibbett D."/>
            <person name="Martinez A.T."/>
            <person name="Grigoriev I.V."/>
        </authorList>
    </citation>
    <scope>NUCLEOTIDE SEQUENCE</scope>
    <source>
        <strain evidence="3">CIRM-BRFM 674</strain>
    </source>
</reference>
<evidence type="ECO:0000313" key="4">
    <source>
        <dbReference type="Proteomes" id="UP000807469"/>
    </source>
</evidence>
<dbReference type="Proteomes" id="UP000807469">
    <property type="component" value="Unassembled WGS sequence"/>
</dbReference>
<organism evidence="3 4">
    <name type="scientific">Pholiota conissans</name>
    <dbReference type="NCBI Taxonomy" id="109636"/>
    <lineage>
        <taxon>Eukaryota</taxon>
        <taxon>Fungi</taxon>
        <taxon>Dikarya</taxon>
        <taxon>Basidiomycota</taxon>
        <taxon>Agaricomycotina</taxon>
        <taxon>Agaricomycetes</taxon>
        <taxon>Agaricomycetidae</taxon>
        <taxon>Agaricales</taxon>
        <taxon>Agaricineae</taxon>
        <taxon>Strophariaceae</taxon>
        <taxon>Pholiota</taxon>
    </lineage>
</organism>
<dbReference type="EMBL" id="MU155403">
    <property type="protein sequence ID" value="KAF9474005.1"/>
    <property type="molecule type" value="Genomic_DNA"/>
</dbReference>
<keyword evidence="4" id="KW-1185">Reference proteome</keyword>
<dbReference type="PROSITE" id="PS51471">
    <property type="entry name" value="FE2OG_OXY"/>
    <property type="match status" value="1"/>
</dbReference>
<dbReference type="OrthoDB" id="27483at2759"/>
<dbReference type="Pfam" id="PF13640">
    <property type="entry name" value="2OG-FeII_Oxy_3"/>
    <property type="match status" value="1"/>
</dbReference>
<evidence type="ECO:0000313" key="3">
    <source>
        <dbReference type="EMBL" id="KAF9474005.1"/>
    </source>
</evidence>
<name>A0A9P5YUH3_9AGAR</name>
<dbReference type="InterPro" id="IPR005123">
    <property type="entry name" value="Oxoglu/Fe-dep_dioxygenase_dom"/>
</dbReference>
<sequence>MIDVPYCTGTVQLNPSNSLVFYRDGNAARFIDLTRSTEKQLTALVGACSPAPFGRNGKNILDEKYRKAGQLDTEDFAVQFSLHDSGVLKTAVESLLKVEGSVANVRAELYKLNVYGRGSFFKAHVDTPHSDTMFASLVVVLPTPHSGGSLLFRHRNTEYLFDSAAVVSTSSLKAPHAAFAAFFSDVEHEVTEVTSGHRVTLTYNLYNTVQAPDDKRISHISPPSIEVAVGNESKTVHALKDALMSLLRAPTFLPDGGLLAFGLAYDYPFKQDSTQLSDIQRHLKNTDALLMRACGELGLQASLKTLYWNAEEDYRDIFFFLDRFGDADVQELDDGFCFNLCDLNKGAIVGYDTLTPLKRIVEYNRTPGTRPDSAYFPKGTEVLPLVWATALNSKNAFKKAYIAYGNLAASDFTYAYGRICIVMRVKPSADRIRI</sequence>
<accession>A0A9P5YUH3</accession>
<feature type="domain" description="Fe2OG dioxygenase" evidence="2">
    <location>
        <begin position="106"/>
        <end position="207"/>
    </location>
</feature>
<protein>
    <recommendedName>
        <fullName evidence="2">Fe2OG dioxygenase domain-containing protein</fullName>
    </recommendedName>
</protein>
<dbReference type="InterPro" id="IPR044862">
    <property type="entry name" value="Pro_4_hyd_alph_FE2OG_OXY"/>
</dbReference>
<dbReference type="GO" id="GO:0046872">
    <property type="term" value="F:metal ion binding"/>
    <property type="evidence" value="ECO:0007669"/>
    <property type="project" value="UniProtKB-KW"/>
</dbReference>
<dbReference type="AlphaFoldDB" id="A0A9P5YUH3"/>
<comment type="caution">
    <text evidence="3">The sequence shown here is derived from an EMBL/GenBank/DDBJ whole genome shotgun (WGS) entry which is preliminary data.</text>
</comment>
<dbReference type="PANTHER" id="PTHR33099:SF14">
    <property type="entry name" value="PROLYL 4-HYDROXYLASE ALPHA SUBUNIT FE(2+) 2OG DIOXYGENASE DOMAIN-CONTAINING PROTEIN"/>
    <property type="match status" value="1"/>
</dbReference>
<keyword evidence="1" id="KW-0479">Metal-binding</keyword>
<keyword evidence="1" id="KW-0408">Iron</keyword>
<dbReference type="PANTHER" id="PTHR33099">
    <property type="entry name" value="FE2OG DIOXYGENASE DOMAIN-CONTAINING PROTEIN"/>
    <property type="match status" value="1"/>
</dbReference>
<evidence type="ECO:0000256" key="1">
    <source>
        <dbReference type="RuleBase" id="RU003682"/>
    </source>
</evidence>